<dbReference type="InterPro" id="IPR006379">
    <property type="entry name" value="HAD-SF_hydro_IIB"/>
</dbReference>
<dbReference type="GO" id="GO:0005829">
    <property type="term" value="C:cytosol"/>
    <property type="evidence" value="ECO:0007669"/>
    <property type="project" value="TreeGrafter"/>
</dbReference>
<accession>A0A1T5ANB5</accession>
<dbReference type="PANTHER" id="PTHR10788:SF106">
    <property type="entry name" value="BCDNA.GH08860"/>
    <property type="match status" value="1"/>
</dbReference>
<dbReference type="STRING" id="572036.SAMN05661099_0885"/>
<dbReference type="EMBL" id="FUYR01000001">
    <property type="protein sequence ID" value="SKB36320.1"/>
    <property type="molecule type" value="Genomic_DNA"/>
</dbReference>
<dbReference type="SUPFAM" id="SSF53756">
    <property type="entry name" value="UDP-Glycosyltransferase/glycogen phosphorylase"/>
    <property type="match status" value="1"/>
</dbReference>
<reference evidence="4" key="1">
    <citation type="submission" date="2017-02" db="EMBL/GenBank/DDBJ databases">
        <authorList>
            <person name="Varghese N."/>
            <person name="Submissions S."/>
        </authorList>
    </citation>
    <scope>NUCLEOTIDE SEQUENCE [LARGE SCALE GENOMIC DNA]</scope>
    <source>
        <strain evidence="4">DSM 22385</strain>
    </source>
</reference>
<gene>
    <name evidence="3" type="ORF">SAMN05661099_0885</name>
</gene>
<keyword evidence="4" id="KW-1185">Reference proteome</keyword>
<dbReference type="NCBIfam" id="TIGR00685">
    <property type="entry name" value="T6PP"/>
    <property type="match status" value="1"/>
</dbReference>
<dbReference type="Gene3D" id="3.30.70.1020">
    <property type="entry name" value="Trehalose-6-phosphate phosphatase related protein, domain 2"/>
    <property type="match status" value="1"/>
</dbReference>
<dbReference type="AlphaFoldDB" id="A0A1T5ANB5"/>
<evidence type="ECO:0000313" key="4">
    <source>
        <dbReference type="Proteomes" id="UP000189981"/>
    </source>
</evidence>
<dbReference type="GO" id="GO:0003825">
    <property type="term" value="F:alpha,alpha-trehalose-phosphate synthase (UDP-forming) activity"/>
    <property type="evidence" value="ECO:0007669"/>
    <property type="project" value="TreeGrafter"/>
</dbReference>
<dbReference type="GO" id="GO:0005992">
    <property type="term" value="P:trehalose biosynthetic process"/>
    <property type="evidence" value="ECO:0007669"/>
    <property type="project" value="InterPro"/>
</dbReference>
<dbReference type="Pfam" id="PF02358">
    <property type="entry name" value="Trehalose_PPase"/>
    <property type="match status" value="1"/>
</dbReference>
<dbReference type="NCBIfam" id="TIGR01484">
    <property type="entry name" value="HAD-SF-IIB"/>
    <property type="match status" value="1"/>
</dbReference>
<evidence type="ECO:0000313" key="3">
    <source>
        <dbReference type="EMBL" id="SKB36320.1"/>
    </source>
</evidence>
<dbReference type="Proteomes" id="UP000189981">
    <property type="component" value="Unassembled WGS sequence"/>
</dbReference>
<dbReference type="InterPro" id="IPR001830">
    <property type="entry name" value="Glyco_trans_20"/>
</dbReference>
<evidence type="ECO:0000256" key="2">
    <source>
        <dbReference type="ARBA" id="ARBA00008799"/>
    </source>
</evidence>
<dbReference type="InterPro" id="IPR036412">
    <property type="entry name" value="HAD-like_sf"/>
</dbReference>
<dbReference type="GO" id="GO:0004805">
    <property type="term" value="F:trehalose-phosphatase activity"/>
    <property type="evidence" value="ECO:0007669"/>
    <property type="project" value="TreeGrafter"/>
</dbReference>
<dbReference type="CDD" id="cd01627">
    <property type="entry name" value="HAD_TPP"/>
    <property type="match status" value="1"/>
</dbReference>
<protein>
    <submittedName>
        <fullName evidence="3">Trehalose 6-phosphate synthase /trehalose 6-phosphatase</fullName>
    </submittedName>
</protein>
<dbReference type="NCBIfam" id="NF011071">
    <property type="entry name" value="PRK14501.1"/>
    <property type="match status" value="1"/>
</dbReference>
<comment type="similarity">
    <text evidence="1">In the C-terminal section; belongs to the trehalose phosphatase family.</text>
</comment>
<dbReference type="Gene3D" id="3.40.50.2000">
    <property type="entry name" value="Glycogen Phosphorylase B"/>
    <property type="match status" value="2"/>
</dbReference>
<name>A0A1T5ANB5_9SPHI</name>
<dbReference type="InterPro" id="IPR023214">
    <property type="entry name" value="HAD_sf"/>
</dbReference>
<proteinExistence type="inferred from homology"/>
<organism evidence="3 4">
    <name type="scientific">Daejeonella lutea</name>
    <dbReference type="NCBI Taxonomy" id="572036"/>
    <lineage>
        <taxon>Bacteria</taxon>
        <taxon>Pseudomonadati</taxon>
        <taxon>Bacteroidota</taxon>
        <taxon>Sphingobacteriia</taxon>
        <taxon>Sphingobacteriales</taxon>
        <taxon>Sphingobacteriaceae</taxon>
        <taxon>Daejeonella</taxon>
    </lineage>
</organism>
<dbReference type="CDD" id="cd03788">
    <property type="entry name" value="GT20_TPS"/>
    <property type="match status" value="1"/>
</dbReference>
<sequence length="767" mass="87377">MQENGCLNLGEPLWKVKPDVYTLASSYTTNTEKMSKTIIISNRLPVKVNQIEHGFQFTSSEGGLATGLGSMHSADDTIWIGWPGIAVKNKEDEANITSFLDKRRLVPVFLSEEDINEYYEGFSNDIIWPIFHYYASVHANYKQSNWEYYKSVNQKFLDVVTRVAGPDDTIWVHDYQLLLLPGLLRSALPGSTIGFFQHIPFPSFELFRLIPWRSELIAGMLGADLLGFHTFNDVRHFLDAATQLAPVNTSANSLTYEGRMVLAESFPMGIDNRRYLDLAKSDVVKQHVAEVKAVHTNKRRLILSIDRLDYSKGILQRLQAFELLLESNPEYVGEVALHMIVVPSRDTVPQYRDLKELIDRRVGEINAKYRTINWTPVYYFYRPFPIEELSALYLSADICMVTPMRDGMNLVSKEYVASRVNQDGVLILSEMAGAAKELVDAILVNPSNIASMRDAIVTGLTMPKAEQKRRMVLMQRVVAKFTVAHWMKLFMSRLAEVKQMQTSLSTRHITDITAKAIRKVYHKSRKRIIFLDYDGTLVGFNPEISAAVPDEELYRILQRLCNDPINKIVLISGRSHADIEEWFGHLNLELIAEHGAWQKTDGIWHSAPGISDHWKSDIRPLMETYADRTPGAFVEEKDYSLVWHYRKVETGLGELRTSELMNNLRYLTNDRGLQLLAGNKVVEIKSIEINKGKAAAAKLKHDDYDFIMAFGDDHTDEDIFKTLPDDSITVKVGSNISAARFYLRDPEKVRALLQDVAIPISEEQFQL</sequence>
<evidence type="ECO:0000256" key="1">
    <source>
        <dbReference type="ARBA" id="ARBA00006330"/>
    </source>
</evidence>
<dbReference type="PANTHER" id="PTHR10788">
    <property type="entry name" value="TREHALOSE-6-PHOSPHATE SYNTHASE"/>
    <property type="match status" value="1"/>
</dbReference>
<dbReference type="Pfam" id="PF00982">
    <property type="entry name" value="Glyco_transf_20"/>
    <property type="match status" value="1"/>
</dbReference>
<dbReference type="InterPro" id="IPR003337">
    <property type="entry name" value="Trehalose_PPase"/>
</dbReference>
<comment type="similarity">
    <text evidence="2">Belongs to the glycosyltransferase 20 family.</text>
</comment>
<dbReference type="SUPFAM" id="SSF56784">
    <property type="entry name" value="HAD-like"/>
    <property type="match status" value="1"/>
</dbReference>
<dbReference type="Gene3D" id="3.40.50.1000">
    <property type="entry name" value="HAD superfamily/HAD-like"/>
    <property type="match status" value="1"/>
</dbReference>